<dbReference type="AlphaFoldDB" id="A0AAN9FW43"/>
<evidence type="ECO:0000313" key="2">
    <source>
        <dbReference type="Proteomes" id="UP001359559"/>
    </source>
</evidence>
<evidence type="ECO:0000313" key="1">
    <source>
        <dbReference type="EMBL" id="KAK7279228.1"/>
    </source>
</evidence>
<sequence length="66" mass="7571">MKYRGTEHTCVVHRKLKSVMNLGFHSTKLIKKGGESIVEILDLPLPNLKSLLLIVFQKIKNENKKL</sequence>
<protein>
    <submittedName>
        <fullName evidence="1">Uncharacterized protein</fullName>
    </submittedName>
</protein>
<reference evidence="1 2" key="1">
    <citation type="submission" date="2024-01" db="EMBL/GenBank/DDBJ databases">
        <title>The genomes of 5 underutilized Papilionoideae crops provide insights into root nodulation and disease resistance.</title>
        <authorList>
            <person name="Yuan L."/>
        </authorList>
    </citation>
    <scope>NUCLEOTIDE SEQUENCE [LARGE SCALE GENOMIC DNA]</scope>
    <source>
        <strain evidence="1">LY-2023</strain>
        <tissue evidence="1">Leaf</tissue>
    </source>
</reference>
<keyword evidence="2" id="KW-1185">Reference proteome</keyword>
<accession>A0AAN9FW43</accession>
<dbReference type="EMBL" id="JAYKXN010000006">
    <property type="protein sequence ID" value="KAK7279228.1"/>
    <property type="molecule type" value="Genomic_DNA"/>
</dbReference>
<organism evidence="1 2">
    <name type="scientific">Clitoria ternatea</name>
    <name type="common">Butterfly pea</name>
    <dbReference type="NCBI Taxonomy" id="43366"/>
    <lineage>
        <taxon>Eukaryota</taxon>
        <taxon>Viridiplantae</taxon>
        <taxon>Streptophyta</taxon>
        <taxon>Embryophyta</taxon>
        <taxon>Tracheophyta</taxon>
        <taxon>Spermatophyta</taxon>
        <taxon>Magnoliopsida</taxon>
        <taxon>eudicotyledons</taxon>
        <taxon>Gunneridae</taxon>
        <taxon>Pentapetalae</taxon>
        <taxon>rosids</taxon>
        <taxon>fabids</taxon>
        <taxon>Fabales</taxon>
        <taxon>Fabaceae</taxon>
        <taxon>Papilionoideae</taxon>
        <taxon>50 kb inversion clade</taxon>
        <taxon>NPAAA clade</taxon>
        <taxon>indigoferoid/millettioid clade</taxon>
        <taxon>Phaseoleae</taxon>
        <taxon>Clitoria</taxon>
    </lineage>
</organism>
<gene>
    <name evidence="1" type="ORF">RJT34_24274</name>
</gene>
<comment type="caution">
    <text evidence="1">The sequence shown here is derived from an EMBL/GenBank/DDBJ whole genome shotgun (WGS) entry which is preliminary data.</text>
</comment>
<dbReference type="Proteomes" id="UP001359559">
    <property type="component" value="Unassembled WGS sequence"/>
</dbReference>
<proteinExistence type="predicted"/>
<name>A0AAN9FW43_CLITE</name>